<evidence type="ECO:0000313" key="1">
    <source>
        <dbReference type="EMBL" id="MBB5728671.1"/>
    </source>
</evidence>
<dbReference type="Proteomes" id="UP000546701">
    <property type="component" value="Unassembled WGS sequence"/>
</dbReference>
<sequence>MKRARCRICGLKLRRGVGTRTWIIADSIGAPARPDERRAEFG</sequence>
<name>A0A7W9F0V9_9SPHN</name>
<dbReference type="AlphaFoldDB" id="A0A7W9F0V9"/>
<protein>
    <submittedName>
        <fullName evidence="1">PHP family Zn ribbon phosphoesterase</fullName>
    </submittedName>
</protein>
<dbReference type="RefSeq" id="WP_260160465.1">
    <property type="nucleotide sequence ID" value="NZ_BMJP01000001.1"/>
</dbReference>
<keyword evidence="2" id="KW-1185">Reference proteome</keyword>
<evidence type="ECO:0000313" key="2">
    <source>
        <dbReference type="Proteomes" id="UP000546701"/>
    </source>
</evidence>
<proteinExistence type="predicted"/>
<gene>
    <name evidence="1" type="ORF">FHS99_001141</name>
</gene>
<reference evidence="1 2" key="1">
    <citation type="submission" date="2020-08" db="EMBL/GenBank/DDBJ databases">
        <title>Genomic Encyclopedia of Type Strains, Phase IV (KMG-IV): sequencing the most valuable type-strain genomes for metagenomic binning, comparative biology and taxonomic classification.</title>
        <authorList>
            <person name="Goeker M."/>
        </authorList>
    </citation>
    <scope>NUCLEOTIDE SEQUENCE [LARGE SCALE GENOMIC DNA]</scope>
    <source>
        <strain evidence="1 2">DSM 103336</strain>
    </source>
</reference>
<organism evidence="1 2">
    <name type="scientific">Sphingomonas prati</name>
    <dbReference type="NCBI Taxonomy" id="1843237"/>
    <lineage>
        <taxon>Bacteria</taxon>
        <taxon>Pseudomonadati</taxon>
        <taxon>Pseudomonadota</taxon>
        <taxon>Alphaproteobacteria</taxon>
        <taxon>Sphingomonadales</taxon>
        <taxon>Sphingomonadaceae</taxon>
        <taxon>Sphingomonas</taxon>
    </lineage>
</organism>
<accession>A0A7W9F0V9</accession>
<dbReference type="EMBL" id="JACIJR010000002">
    <property type="protein sequence ID" value="MBB5728671.1"/>
    <property type="molecule type" value="Genomic_DNA"/>
</dbReference>
<comment type="caution">
    <text evidence="1">The sequence shown here is derived from an EMBL/GenBank/DDBJ whole genome shotgun (WGS) entry which is preliminary data.</text>
</comment>